<keyword evidence="7" id="KW-1003">Cell membrane</keyword>
<comment type="function">
    <text evidence="7">Part of the twin-arginine translocation (Tat) system that transports large folded proteins containing a characteristic twin-arginine motif in their signal peptide across membranes. Together with TatB, TatC is part of a receptor directly interacting with Tat signal peptides.</text>
</comment>
<evidence type="ECO:0000256" key="7">
    <source>
        <dbReference type="HAMAP-Rule" id="MF_00902"/>
    </source>
</evidence>
<dbReference type="Proteomes" id="UP000635606">
    <property type="component" value="Unassembled WGS sequence"/>
</dbReference>
<dbReference type="Pfam" id="PF00902">
    <property type="entry name" value="TatC"/>
    <property type="match status" value="1"/>
</dbReference>
<dbReference type="InterPro" id="IPR002033">
    <property type="entry name" value="TatC"/>
</dbReference>
<feature type="transmembrane region" description="Helical" evidence="7">
    <location>
        <begin position="246"/>
        <end position="268"/>
    </location>
</feature>
<dbReference type="PANTHER" id="PTHR30371">
    <property type="entry name" value="SEC-INDEPENDENT PROTEIN TRANSLOCASE PROTEIN TATC"/>
    <property type="match status" value="1"/>
</dbReference>
<dbReference type="EMBL" id="BOPH01000114">
    <property type="protein sequence ID" value="GIJ73426.1"/>
    <property type="molecule type" value="Genomic_DNA"/>
</dbReference>
<dbReference type="HAMAP" id="MF_00902">
    <property type="entry name" value="TatC"/>
    <property type="match status" value="1"/>
</dbReference>
<keyword evidence="6 7" id="KW-0472">Membrane</keyword>
<evidence type="ECO:0000313" key="9">
    <source>
        <dbReference type="EMBL" id="GIJ73426.1"/>
    </source>
</evidence>
<feature type="transmembrane region" description="Helical" evidence="7">
    <location>
        <begin position="107"/>
        <end position="129"/>
    </location>
</feature>
<comment type="subcellular location">
    <subcellularLocation>
        <location evidence="7">Cell membrane</location>
        <topology evidence="7">Multi-pass membrane protein</topology>
    </subcellularLocation>
    <subcellularLocation>
        <location evidence="1">Membrane</location>
        <topology evidence="1">Multi-pass membrane protein</topology>
    </subcellularLocation>
</comment>
<evidence type="ECO:0000256" key="1">
    <source>
        <dbReference type="ARBA" id="ARBA00004141"/>
    </source>
</evidence>
<feature type="transmembrane region" description="Helical" evidence="7">
    <location>
        <begin position="222"/>
        <end position="240"/>
    </location>
</feature>
<organism evidence="9 10">
    <name type="scientific">Virgisporangium ochraceum</name>
    <dbReference type="NCBI Taxonomy" id="65505"/>
    <lineage>
        <taxon>Bacteria</taxon>
        <taxon>Bacillati</taxon>
        <taxon>Actinomycetota</taxon>
        <taxon>Actinomycetes</taxon>
        <taxon>Micromonosporales</taxon>
        <taxon>Micromonosporaceae</taxon>
        <taxon>Virgisporangium</taxon>
    </lineage>
</organism>
<keyword evidence="4 7" id="KW-1133">Transmembrane helix</keyword>
<name>A0A8J4A1E5_9ACTN</name>
<protein>
    <recommendedName>
        <fullName evidence="7">Sec-independent protein translocase protein TatC</fullName>
    </recommendedName>
</protein>
<keyword evidence="5 7" id="KW-0811">Translocation</keyword>
<keyword evidence="7" id="KW-0813">Transport</keyword>
<dbReference type="PANTHER" id="PTHR30371:SF0">
    <property type="entry name" value="SEC-INDEPENDENT PROTEIN TRANSLOCASE PROTEIN TATC, CHLOROPLASTIC-RELATED"/>
    <property type="match status" value="1"/>
</dbReference>
<keyword evidence="3 7" id="KW-0653">Protein transport</keyword>
<feature type="transmembrane region" description="Helical" evidence="7">
    <location>
        <begin position="141"/>
        <end position="166"/>
    </location>
</feature>
<evidence type="ECO:0000256" key="3">
    <source>
        <dbReference type="ARBA" id="ARBA00022927"/>
    </source>
</evidence>
<evidence type="ECO:0000256" key="4">
    <source>
        <dbReference type="ARBA" id="ARBA00022989"/>
    </source>
</evidence>
<evidence type="ECO:0000256" key="8">
    <source>
        <dbReference type="SAM" id="MobiDB-lite"/>
    </source>
</evidence>
<dbReference type="GO" id="GO:0043953">
    <property type="term" value="P:protein transport by the Tat complex"/>
    <property type="evidence" value="ECO:0007669"/>
    <property type="project" value="UniProtKB-UniRule"/>
</dbReference>
<proteinExistence type="inferred from homology"/>
<comment type="similarity">
    <text evidence="7">Belongs to the TatC family.</text>
</comment>
<comment type="subunit">
    <text evidence="7">The Tat system comprises two distinct complexes: a TatABC complex, containing multiple copies of TatA, TatB and TatC subunits, and a separate TatA complex, containing only TatA subunits. Substrates initially bind to the TatABC complex, which probably triggers association of the separate TatA complex to form the active translocon.</text>
</comment>
<evidence type="ECO:0000256" key="2">
    <source>
        <dbReference type="ARBA" id="ARBA00022692"/>
    </source>
</evidence>
<dbReference type="NCBIfam" id="TIGR00945">
    <property type="entry name" value="tatC"/>
    <property type="match status" value="1"/>
</dbReference>
<evidence type="ECO:0000256" key="6">
    <source>
        <dbReference type="ARBA" id="ARBA00023136"/>
    </source>
</evidence>
<feature type="transmembrane region" description="Helical" evidence="7">
    <location>
        <begin position="186"/>
        <end position="210"/>
    </location>
</feature>
<reference evidence="9" key="1">
    <citation type="submission" date="2021-01" db="EMBL/GenBank/DDBJ databases">
        <title>Whole genome shotgun sequence of Virgisporangium ochraceum NBRC 16418.</title>
        <authorList>
            <person name="Komaki H."/>
            <person name="Tamura T."/>
        </authorList>
    </citation>
    <scope>NUCLEOTIDE SEQUENCE</scope>
    <source>
        <strain evidence="9">NBRC 16418</strain>
    </source>
</reference>
<dbReference type="GO" id="GO:0065002">
    <property type="term" value="P:intracellular protein transmembrane transport"/>
    <property type="evidence" value="ECO:0007669"/>
    <property type="project" value="TreeGrafter"/>
</dbReference>
<keyword evidence="10" id="KW-1185">Reference proteome</keyword>
<dbReference type="AlphaFoldDB" id="A0A8J4A1E5"/>
<feature type="region of interest" description="Disordered" evidence="8">
    <location>
        <begin position="328"/>
        <end position="354"/>
    </location>
</feature>
<evidence type="ECO:0000256" key="5">
    <source>
        <dbReference type="ARBA" id="ARBA00023010"/>
    </source>
</evidence>
<comment type="caution">
    <text evidence="9">The sequence shown here is derived from an EMBL/GenBank/DDBJ whole genome shotgun (WGS) entry which is preliminary data.</text>
</comment>
<sequence>MRLALPGRRRKKQFERAADGSMTLMEHLYELRDRLFKACLAVLAGMIGGWFLAGPVQKLLQQPYMDYCTSHQAKQIAANGGVLPDNAKACEFLVLGVGDPLLLQLKITMWVGLIIAAPLWMYQLWAFIAPGLHRHERRWTYAFAAAAAPLFALGAVLAYFVVAFGLEFLLQFAGDNTGNAIELLRYIDFVTGMMLVFGVAFEFPLGILLLNVAGVVGAKKLLSWWRVIVFAFFVFAAVATPTGDPFGMTAFALALSGLYFGAVGLAFLNDRRRARKRAEEYGNVGDDEISPLEFDSASVDEVDPVAQPEAVTASGPVTASGAITASEPITASGAIGTDTIDAPRPLDRRYDDVT</sequence>
<gene>
    <name evidence="7 9" type="primary">tatC</name>
    <name evidence="9" type="ORF">Voc01_083430</name>
</gene>
<keyword evidence="2 7" id="KW-0812">Transmembrane</keyword>
<evidence type="ECO:0000313" key="10">
    <source>
        <dbReference type="Proteomes" id="UP000635606"/>
    </source>
</evidence>
<dbReference type="GO" id="GO:0033281">
    <property type="term" value="C:TAT protein transport complex"/>
    <property type="evidence" value="ECO:0007669"/>
    <property type="project" value="UniProtKB-UniRule"/>
</dbReference>
<dbReference type="PRINTS" id="PR01840">
    <property type="entry name" value="TATCFAMILY"/>
</dbReference>
<dbReference type="GO" id="GO:0009977">
    <property type="term" value="F:proton motive force dependent protein transmembrane transporter activity"/>
    <property type="evidence" value="ECO:0007669"/>
    <property type="project" value="TreeGrafter"/>
</dbReference>
<feature type="compositionally biased region" description="Basic and acidic residues" evidence="8">
    <location>
        <begin position="344"/>
        <end position="354"/>
    </location>
</feature>
<accession>A0A8J4A1E5</accession>
<feature type="transmembrane region" description="Helical" evidence="7">
    <location>
        <begin position="35"/>
        <end position="53"/>
    </location>
</feature>